<dbReference type="AlphaFoldDB" id="A0A0K0G0K5"/>
<feature type="compositionally biased region" description="Basic and acidic residues" evidence="1">
    <location>
        <begin position="467"/>
        <end position="478"/>
    </location>
</feature>
<feature type="transmembrane region" description="Helical" evidence="2">
    <location>
        <begin position="338"/>
        <end position="357"/>
    </location>
</feature>
<proteinExistence type="predicted"/>
<evidence type="ECO:0000256" key="2">
    <source>
        <dbReference type="SAM" id="Phobius"/>
    </source>
</evidence>
<dbReference type="GO" id="GO:0016020">
    <property type="term" value="C:membrane"/>
    <property type="evidence" value="ECO:0007669"/>
    <property type="project" value="TreeGrafter"/>
</dbReference>
<feature type="transmembrane region" description="Helical" evidence="2">
    <location>
        <begin position="111"/>
        <end position="135"/>
    </location>
</feature>
<name>A0A0K0G0K5_STRVS</name>
<feature type="transmembrane region" description="Helical" evidence="2">
    <location>
        <begin position="87"/>
        <end position="105"/>
    </location>
</feature>
<dbReference type="WBParaSite" id="SVE_1824000.1">
    <property type="protein sequence ID" value="SVE_1824000.1"/>
    <property type="gene ID" value="SVE_1824000"/>
</dbReference>
<organism evidence="3 4">
    <name type="scientific">Strongyloides venezuelensis</name>
    <name type="common">Threadworm</name>
    <dbReference type="NCBI Taxonomy" id="75913"/>
    <lineage>
        <taxon>Eukaryota</taxon>
        <taxon>Metazoa</taxon>
        <taxon>Ecdysozoa</taxon>
        <taxon>Nematoda</taxon>
        <taxon>Chromadorea</taxon>
        <taxon>Rhabditida</taxon>
        <taxon>Tylenchina</taxon>
        <taxon>Panagrolaimomorpha</taxon>
        <taxon>Strongyloidoidea</taxon>
        <taxon>Strongyloididae</taxon>
        <taxon>Strongyloides</taxon>
    </lineage>
</organism>
<reference evidence="4" key="2">
    <citation type="submission" date="2015-08" db="UniProtKB">
        <authorList>
            <consortium name="WormBaseParasite"/>
        </authorList>
    </citation>
    <scope>IDENTIFICATION</scope>
</reference>
<feature type="transmembrane region" description="Helical" evidence="2">
    <location>
        <begin position="313"/>
        <end position="332"/>
    </location>
</feature>
<evidence type="ECO:0000313" key="3">
    <source>
        <dbReference type="Proteomes" id="UP000035680"/>
    </source>
</evidence>
<feature type="transmembrane region" description="Helical" evidence="2">
    <location>
        <begin position="242"/>
        <end position="262"/>
    </location>
</feature>
<dbReference type="InterPro" id="IPR036259">
    <property type="entry name" value="MFS_trans_sf"/>
</dbReference>
<dbReference type="SUPFAM" id="SSF103473">
    <property type="entry name" value="MFS general substrate transporter"/>
    <property type="match status" value="1"/>
</dbReference>
<evidence type="ECO:0000256" key="1">
    <source>
        <dbReference type="SAM" id="MobiDB-lite"/>
    </source>
</evidence>
<dbReference type="Gene3D" id="1.20.1250.20">
    <property type="entry name" value="MFS general substrate transporter like domains"/>
    <property type="match status" value="2"/>
</dbReference>
<dbReference type="Pfam" id="PF07690">
    <property type="entry name" value="MFS_1"/>
    <property type="match status" value="1"/>
</dbReference>
<dbReference type="Proteomes" id="UP000035680">
    <property type="component" value="Unassembled WGS sequence"/>
</dbReference>
<keyword evidence="3" id="KW-1185">Reference proteome</keyword>
<sequence length="478" mass="53595">MAFEFYGKTRILILILCTLCCSSILSNMNTYNFTKICKDKNSRGLPINGPSKYTDAQKAFFQSAVAIGALAASFPFTILFEKYPPKTVFTFAGIISCIATASAPSAHNASFAWFTVVRICQGMSFGSTFLMIGNIVHNWASLKENGVFIAILTACTQLSNVFTMPVSGAICDSSYGWPLVYYVHAAVCLFLFVSFSIFFTDSPEDHNFVGMNELKKIQDNKISEKVVQKTPYVAILKDKTVWGIWIAAFADLLAVQLVSMSFPTYMDKVLKYNVKNTGLKNGLAIFFQFLAKLASGIGSDLWTSKGELFKVRFFDSIALGVSGFLFIFIGYIPLDWALVTLIYSIFNVSVLGCNAAAFNKCATLYSRQFSKFVVGHIMTLWAITILIEPFVVAIFDHNDTVSEWRYIFWFHAVILIISNFIFCYWAKTDPAPWTLEKSLPTIQQPEQENERLNTPDNKTTVEVDEEVLSKRKEGTEEQ</sequence>
<accession>A0A0K0G0K5</accession>
<feature type="region of interest" description="Disordered" evidence="1">
    <location>
        <begin position="444"/>
        <end position="478"/>
    </location>
</feature>
<keyword evidence="2" id="KW-1133">Transmembrane helix</keyword>
<protein>
    <submittedName>
        <fullName evidence="4">MFS domain-containing protein</fullName>
    </submittedName>
</protein>
<dbReference type="GO" id="GO:0022857">
    <property type="term" value="F:transmembrane transporter activity"/>
    <property type="evidence" value="ECO:0007669"/>
    <property type="project" value="InterPro"/>
</dbReference>
<feature type="transmembrane region" description="Helical" evidence="2">
    <location>
        <begin position="369"/>
        <end position="395"/>
    </location>
</feature>
<reference evidence="3" key="1">
    <citation type="submission" date="2014-07" db="EMBL/GenBank/DDBJ databases">
        <authorList>
            <person name="Martin A.A"/>
            <person name="De Silva N."/>
        </authorList>
    </citation>
    <scope>NUCLEOTIDE SEQUENCE</scope>
</reference>
<keyword evidence="2" id="KW-0472">Membrane</keyword>
<dbReference type="PANTHER" id="PTHR45757:SF3">
    <property type="entry name" value="MFS DOMAIN-CONTAINING PROTEIN"/>
    <property type="match status" value="1"/>
</dbReference>
<dbReference type="InterPro" id="IPR011701">
    <property type="entry name" value="MFS"/>
</dbReference>
<dbReference type="STRING" id="75913.A0A0K0G0K5"/>
<feature type="transmembrane region" description="Helical" evidence="2">
    <location>
        <begin position="179"/>
        <end position="199"/>
    </location>
</feature>
<dbReference type="PANTHER" id="PTHR45757">
    <property type="entry name" value="PROTEIN CBG23364-RELATED"/>
    <property type="match status" value="1"/>
</dbReference>
<evidence type="ECO:0000313" key="4">
    <source>
        <dbReference type="WBParaSite" id="SVE_1824000.1"/>
    </source>
</evidence>
<feature type="transmembrane region" description="Helical" evidence="2">
    <location>
        <begin position="147"/>
        <end position="167"/>
    </location>
</feature>
<feature type="transmembrane region" description="Helical" evidence="2">
    <location>
        <begin position="407"/>
        <end position="426"/>
    </location>
</feature>
<feature type="transmembrane region" description="Helical" evidence="2">
    <location>
        <begin position="59"/>
        <end position="80"/>
    </location>
</feature>
<keyword evidence="2" id="KW-0812">Transmembrane</keyword>